<accession>A0ABS9NA31</accession>
<reference evidence="2 3" key="1">
    <citation type="submission" date="2022-01" db="EMBL/GenBank/DDBJ databases">
        <authorList>
            <person name="Riesco R."/>
            <person name="Trujillo M.E."/>
        </authorList>
    </citation>
    <scope>NUCLEOTIDE SEQUENCE [LARGE SCALE GENOMIC DNA]</scope>
    <source>
        <strain evidence="2 3">NIE79</strain>
    </source>
</reference>
<dbReference type="PANTHER" id="PTHR43194">
    <property type="entry name" value="HYDROLASE ALPHA/BETA FOLD FAMILY"/>
    <property type="match status" value="1"/>
</dbReference>
<dbReference type="Pfam" id="PF12697">
    <property type="entry name" value="Abhydrolase_6"/>
    <property type="match status" value="1"/>
</dbReference>
<sequence length="287" mass="32339">MRYQIPENPCRYPLVFLHGAGQSARSWETTPDGREGFQNIFLRRGRGVYLVDQPRRGQAGQSTLPTTIAADTADQNWFTQFRIGVWPSFYPGVQFPRDHDSLNQFFRQMTPNTGPYDEEVISDAMAAVFRRSGPGILVTHSQGGAPGWRTAMKSTRVRAVVGYEPGGAFTFPDDEMPQPIPNNYATVTGQAVPRQEFLKLTRIPIVLYYGDNIPSRPSDIPARDYWRAVLEMARRWAALINRNGGDATVVHLPAEDIKGNSHFLFSDLNNVEVADLLSAWLRRKNLQ</sequence>
<dbReference type="InterPro" id="IPR000073">
    <property type="entry name" value="AB_hydrolase_1"/>
</dbReference>
<dbReference type="RefSeq" id="WP_238681018.1">
    <property type="nucleotide sequence ID" value="NZ_JAKKFD010000044.1"/>
</dbReference>
<organism evidence="2 3">
    <name type="scientific">Micromonospora trifolii</name>
    <dbReference type="NCBI Taxonomy" id="2911208"/>
    <lineage>
        <taxon>Bacteria</taxon>
        <taxon>Bacillati</taxon>
        <taxon>Actinomycetota</taxon>
        <taxon>Actinomycetes</taxon>
        <taxon>Micromonosporales</taxon>
        <taxon>Micromonosporaceae</taxon>
        <taxon>Micromonospora</taxon>
    </lineage>
</organism>
<gene>
    <name evidence="2" type="ORF">NIE79_004649</name>
</gene>
<proteinExistence type="predicted"/>
<dbReference type="Gene3D" id="3.40.50.1820">
    <property type="entry name" value="alpha/beta hydrolase"/>
    <property type="match status" value="1"/>
</dbReference>
<dbReference type="Proteomes" id="UP001201629">
    <property type="component" value="Unassembled WGS sequence"/>
</dbReference>
<comment type="caution">
    <text evidence="2">The sequence shown here is derived from an EMBL/GenBank/DDBJ whole genome shotgun (WGS) entry which is preliminary data.</text>
</comment>
<keyword evidence="2" id="KW-0378">Hydrolase</keyword>
<dbReference type="SUPFAM" id="SSF53474">
    <property type="entry name" value="alpha/beta-Hydrolases"/>
    <property type="match status" value="1"/>
</dbReference>
<keyword evidence="3" id="KW-1185">Reference proteome</keyword>
<dbReference type="InterPro" id="IPR050228">
    <property type="entry name" value="Carboxylesterase_BioH"/>
</dbReference>
<protein>
    <submittedName>
        <fullName evidence="2">Alpha/beta fold hydrolase</fullName>
    </submittedName>
</protein>
<dbReference type="GO" id="GO:0016787">
    <property type="term" value="F:hydrolase activity"/>
    <property type="evidence" value="ECO:0007669"/>
    <property type="project" value="UniProtKB-KW"/>
</dbReference>
<name>A0ABS9NA31_9ACTN</name>
<evidence type="ECO:0000259" key="1">
    <source>
        <dbReference type="Pfam" id="PF12697"/>
    </source>
</evidence>
<dbReference type="InterPro" id="IPR029058">
    <property type="entry name" value="AB_hydrolase_fold"/>
</dbReference>
<dbReference type="PANTHER" id="PTHR43194:SF4">
    <property type="entry name" value="AB HYDROLASE-1 DOMAIN-CONTAINING PROTEIN"/>
    <property type="match status" value="1"/>
</dbReference>
<dbReference type="EMBL" id="JAKKFD010000044">
    <property type="protein sequence ID" value="MCG5446084.1"/>
    <property type="molecule type" value="Genomic_DNA"/>
</dbReference>
<evidence type="ECO:0000313" key="3">
    <source>
        <dbReference type="Proteomes" id="UP001201629"/>
    </source>
</evidence>
<evidence type="ECO:0000313" key="2">
    <source>
        <dbReference type="EMBL" id="MCG5446084.1"/>
    </source>
</evidence>
<dbReference type="CDD" id="cd12810">
    <property type="entry name" value="Esterase_713_like-3"/>
    <property type="match status" value="1"/>
</dbReference>
<feature type="domain" description="AB hydrolase-1" evidence="1">
    <location>
        <begin position="14"/>
        <end position="237"/>
    </location>
</feature>